<dbReference type="PANTHER" id="PTHR32026">
    <property type="entry name" value="METHYLTRANSFERASE-LIKE PROTEIN 24"/>
    <property type="match status" value="1"/>
</dbReference>
<evidence type="ECO:0000313" key="4">
    <source>
        <dbReference type="Proteomes" id="UP000076420"/>
    </source>
</evidence>
<keyword evidence="1" id="KW-0472">Membrane</keyword>
<feature type="domain" description="Methyltransferase" evidence="2">
    <location>
        <begin position="145"/>
        <end position="359"/>
    </location>
</feature>
<accession>A0A2C9M929</accession>
<name>A0A2C9M929_BIOGL</name>
<keyword evidence="1" id="KW-1133">Transmembrane helix</keyword>
<dbReference type="InterPro" id="IPR025714">
    <property type="entry name" value="Methyltranfer_dom"/>
</dbReference>
<feature type="transmembrane region" description="Helical" evidence="1">
    <location>
        <begin position="26"/>
        <end position="45"/>
    </location>
</feature>
<dbReference type="OrthoDB" id="6147128at2759"/>
<dbReference type="Pfam" id="PF13383">
    <property type="entry name" value="Methyltransf_22"/>
    <property type="match status" value="1"/>
</dbReference>
<dbReference type="InterPro" id="IPR029063">
    <property type="entry name" value="SAM-dependent_MTases_sf"/>
</dbReference>
<protein>
    <recommendedName>
        <fullName evidence="2">Methyltransferase domain-containing protein</fullName>
    </recommendedName>
</protein>
<evidence type="ECO:0000256" key="1">
    <source>
        <dbReference type="SAM" id="Phobius"/>
    </source>
</evidence>
<dbReference type="VEuPathDB" id="VectorBase:BGLB039960"/>
<gene>
    <name evidence="3" type="primary">106054817</name>
</gene>
<dbReference type="SUPFAM" id="SSF53335">
    <property type="entry name" value="S-adenosyl-L-methionine-dependent methyltransferases"/>
    <property type="match status" value="1"/>
</dbReference>
<keyword evidence="1" id="KW-0812">Transmembrane</keyword>
<dbReference type="RefSeq" id="XP_013066316.2">
    <property type="nucleotide sequence ID" value="XM_013210862.2"/>
</dbReference>
<dbReference type="Proteomes" id="UP000076420">
    <property type="component" value="Unassembled WGS sequence"/>
</dbReference>
<dbReference type="AlphaFoldDB" id="A0A2C9M929"/>
<dbReference type="VEuPathDB" id="VectorBase:BGLAX_040560"/>
<dbReference type="InterPro" id="IPR026913">
    <property type="entry name" value="METTL24"/>
</dbReference>
<dbReference type="Gene3D" id="3.40.50.150">
    <property type="entry name" value="Vaccinia Virus protein VP39"/>
    <property type="match status" value="1"/>
</dbReference>
<reference evidence="3" key="1">
    <citation type="submission" date="2020-05" db="UniProtKB">
        <authorList>
            <consortium name="EnsemblMetazoa"/>
        </authorList>
    </citation>
    <scope>IDENTIFICATION</scope>
    <source>
        <strain evidence="3">BB02</strain>
    </source>
</reference>
<proteinExistence type="predicted"/>
<evidence type="ECO:0000259" key="2">
    <source>
        <dbReference type="Pfam" id="PF13383"/>
    </source>
</evidence>
<organism evidence="3 4">
    <name type="scientific">Biomphalaria glabrata</name>
    <name type="common">Bloodfluke planorb</name>
    <name type="synonym">Freshwater snail</name>
    <dbReference type="NCBI Taxonomy" id="6526"/>
    <lineage>
        <taxon>Eukaryota</taxon>
        <taxon>Metazoa</taxon>
        <taxon>Spiralia</taxon>
        <taxon>Lophotrochozoa</taxon>
        <taxon>Mollusca</taxon>
        <taxon>Gastropoda</taxon>
        <taxon>Heterobranchia</taxon>
        <taxon>Euthyneura</taxon>
        <taxon>Panpulmonata</taxon>
        <taxon>Hygrophila</taxon>
        <taxon>Lymnaeoidea</taxon>
        <taxon>Planorbidae</taxon>
        <taxon>Biomphalaria</taxon>
    </lineage>
</organism>
<sequence>MSLINLPVTASRRPVTTNKCPSKQTILFTIIFFMILIILYVVVGLKQEPKTEIKYLLDLLKGSSPKVLKVSYDFVTEPRKIMSLKTIQNISFQYYNGSNLTSIENYDGPNQTPTETPLKSTIKKKKLRMQATNYLTQYASLFDPNKTTTLKADPNKSSTIQTWWQAAAMIDWYFNAPRRHVCSEIKTMGNWLICQDPPYTVRPPCLVYSFGINYDFSFDDAMSLLGCEVHSFDPSMKTETMKRGNNSFFYKWGISFVNTNTFVPRLDWYVKSRQEWTVRTLKQLMKELGHEKRTIDVLKMDVEGYEWGIVSNLIETDVLKYVRQFMLEFHLFPNFPSMSDYVHLYQTYTALREMGFIEYFNYPHPKTLKKAHFNNQCDVHFVNIYFNWTSQA</sequence>
<dbReference type="EnsemblMetazoa" id="BGLB039960-RA">
    <property type="protein sequence ID" value="BGLB039960-PA"/>
    <property type="gene ID" value="BGLB039960"/>
</dbReference>
<evidence type="ECO:0000313" key="3">
    <source>
        <dbReference type="EnsemblMetazoa" id="BGLB039960-PA"/>
    </source>
</evidence>
<dbReference type="PANTHER" id="PTHR32026:SF10">
    <property type="entry name" value="METHYLTRANSFERASE-LIKE PROTEIN 24-RELATED"/>
    <property type="match status" value="1"/>
</dbReference>
<dbReference type="KEGG" id="bgt:106054817"/>